<gene>
    <name evidence="1" type="ORF">F5144DRAFT_566370</name>
</gene>
<dbReference type="Proteomes" id="UP000724584">
    <property type="component" value="Unassembled WGS sequence"/>
</dbReference>
<reference evidence="1 2" key="1">
    <citation type="journal article" date="2021" name="Nat. Commun.">
        <title>Genetic determinants of endophytism in the Arabidopsis root mycobiome.</title>
        <authorList>
            <person name="Mesny F."/>
            <person name="Miyauchi S."/>
            <person name="Thiergart T."/>
            <person name="Pickel B."/>
            <person name="Atanasova L."/>
            <person name="Karlsson M."/>
            <person name="Huettel B."/>
            <person name="Barry K.W."/>
            <person name="Haridas S."/>
            <person name="Chen C."/>
            <person name="Bauer D."/>
            <person name="Andreopoulos W."/>
            <person name="Pangilinan J."/>
            <person name="LaButti K."/>
            <person name="Riley R."/>
            <person name="Lipzen A."/>
            <person name="Clum A."/>
            <person name="Drula E."/>
            <person name="Henrissat B."/>
            <person name="Kohler A."/>
            <person name="Grigoriev I.V."/>
            <person name="Martin F.M."/>
            <person name="Hacquard S."/>
        </authorList>
    </citation>
    <scope>NUCLEOTIDE SEQUENCE [LARGE SCALE GENOMIC DNA]</scope>
    <source>
        <strain evidence="1 2">MPI-SDFR-AT-0079</strain>
    </source>
</reference>
<evidence type="ECO:0000313" key="1">
    <source>
        <dbReference type="EMBL" id="KAH6636122.1"/>
    </source>
</evidence>
<keyword evidence="2" id="KW-1185">Reference proteome</keyword>
<dbReference type="EMBL" id="JAGIZQ010000003">
    <property type="protein sequence ID" value="KAH6636122.1"/>
    <property type="molecule type" value="Genomic_DNA"/>
</dbReference>
<proteinExistence type="predicted"/>
<comment type="caution">
    <text evidence="1">The sequence shown here is derived from an EMBL/GenBank/DDBJ whole genome shotgun (WGS) entry which is preliminary data.</text>
</comment>
<evidence type="ECO:0000313" key="2">
    <source>
        <dbReference type="Proteomes" id="UP000724584"/>
    </source>
</evidence>
<organism evidence="1 2">
    <name type="scientific">Chaetomium tenue</name>
    <dbReference type="NCBI Taxonomy" id="1854479"/>
    <lineage>
        <taxon>Eukaryota</taxon>
        <taxon>Fungi</taxon>
        <taxon>Dikarya</taxon>
        <taxon>Ascomycota</taxon>
        <taxon>Pezizomycotina</taxon>
        <taxon>Sordariomycetes</taxon>
        <taxon>Sordariomycetidae</taxon>
        <taxon>Sordariales</taxon>
        <taxon>Chaetomiaceae</taxon>
        <taxon>Chaetomium</taxon>
    </lineage>
</organism>
<protein>
    <submittedName>
        <fullName evidence="1">Uncharacterized protein</fullName>
    </submittedName>
</protein>
<sequence>MWMRRVVVVVVVGRGVGMMMGRRLSRADRRRGHRAVGGLWMRVMRRRRVVRREMRLPRGWRVLPMRARRVILAWWMRMMSREGIGMDWAGETVTCSIYFI</sequence>
<accession>A0ACB7PCS0</accession>
<name>A0ACB7PCS0_9PEZI</name>